<comment type="caution">
    <text evidence="1">The sequence shown here is derived from an EMBL/GenBank/DDBJ whole genome shotgun (WGS) entry which is preliminary data.</text>
</comment>
<protein>
    <submittedName>
        <fullName evidence="1">Uncharacterized protein</fullName>
    </submittedName>
</protein>
<dbReference type="EMBL" id="BMAO01008808">
    <property type="protein sequence ID" value="GFR26605.1"/>
    <property type="molecule type" value="Genomic_DNA"/>
</dbReference>
<dbReference type="AlphaFoldDB" id="A0A8X6LYG3"/>
<reference evidence="1" key="1">
    <citation type="submission" date="2020-07" db="EMBL/GenBank/DDBJ databases">
        <title>Multicomponent nature underlies the extraordinary mechanical properties of spider dragline silk.</title>
        <authorList>
            <person name="Kono N."/>
            <person name="Nakamura H."/>
            <person name="Mori M."/>
            <person name="Yoshida Y."/>
            <person name="Ohtoshi R."/>
            <person name="Malay A.D."/>
            <person name="Moran D.A.P."/>
            <person name="Tomita M."/>
            <person name="Numata K."/>
            <person name="Arakawa K."/>
        </authorList>
    </citation>
    <scope>NUCLEOTIDE SEQUENCE</scope>
</reference>
<evidence type="ECO:0000313" key="2">
    <source>
        <dbReference type="Proteomes" id="UP000887116"/>
    </source>
</evidence>
<gene>
    <name evidence="1" type="ORF">TNCT_63681</name>
</gene>
<keyword evidence="2" id="KW-1185">Reference proteome</keyword>
<evidence type="ECO:0000313" key="1">
    <source>
        <dbReference type="EMBL" id="GFR26605.1"/>
    </source>
</evidence>
<organism evidence="1 2">
    <name type="scientific">Trichonephila clavata</name>
    <name type="common">Joro spider</name>
    <name type="synonym">Nephila clavata</name>
    <dbReference type="NCBI Taxonomy" id="2740835"/>
    <lineage>
        <taxon>Eukaryota</taxon>
        <taxon>Metazoa</taxon>
        <taxon>Ecdysozoa</taxon>
        <taxon>Arthropoda</taxon>
        <taxon>Chelicerata</taxon>
        <taxon>Arachnida</taxon>
        <taxon>Araneae</taxon>
        <taxon>Araneomorphae</taxon>
        <taxon>Entelegynae</taxon>
        <taxon>Araneoidea</taxon>
        <taxon>Nephilidae</taxon>
        <taxon>Trichonephila</taxon>
    </lineage>
</organism>
<name>A0A8X6LYG3_TRICU</name>
<dbReference type="Proteomes" id="UP000887116">
    <property type="component" value="Unassembled WGS sequence"/>
</dbReference>
<proteinExistence type="predicted"/>
<sequence length="100" mass="11759">MDQVMSHSKTLPLQITKEPYHQATRDVFYNRDVHHYSLKHLRRSAAFLNFVRNKDIKRSSLKMMSAAATEGQLIARPIIETRKCLSYSKQRHTTLEIFIL</sequence>
<accession>A0A8X6LYG3</accession>